<dbReference type="RefSeq" id="WP_007779942.1">
    <property type="nucleotide sequence ID" value="NZ_CM001441.1"/>
</dbReference>
<evidence type="ECO:0000256" key="1">
    <source>
        <dbReference type="SAM" id="Phobius"/>
    </source>
</evidence>
<organism evidence="2 3">
    <name type="scientific">Desulfosporosinus youngiae DSM 17734</name>
    <dbReference type="NCBI Taxonomy" id="768710"/>
    <lineage>
        <taxon>Bacteria</taxon>
        <taxon>Bacillati</taxon>
        <taxon>Bacillota</taxon>
        <taxon>Clostridia</taxon>
        <taxon>Eubacteriales</taxon>
        <taxon>Desulfitobacteriaceae</taxon>
        <taxon>Desulfosporosinus</taxon>
    </lineage>
</organism>
<dbReference type="AlphaFoldDB" id="H5XSI1"/>
<name>H5XSI1_9FIRM</name>
<protein>
    <submittedName>
        <fullName evidence="2">Uncharacterized protein</fullName>
    </submittedName>
</protein>
<dbReference type="STRING" id="768710.DesyoDRAFT_0909"/>
<evidence type="ECO:0000313" key="3">
    <source>
        <dbReference type="Proteomes" id="UP000005104"/>
    </source>
</evidence>
<feature type="transmembrane region" description="Helical" evidence="1">
    <location>
        <begin position="29"/>
        <end position="49"/>
    </location>
</feature>
<keyword evidence="3" id="KW-1185">Reference proteome</keyword>
<keyword evidence="1" id="KW-0472">Membrane</keyword>
<keyword evidence="1" id="KW-1133">Transmembrane helix</keyword>
<dbReference type="Proteomes" id="UP000005104">
    <property type="component" value="Chromosome"/>
</dbReference>
<dbReference type="OrthoDB" id="1796539at2"/>
<sequence>MAFFLSEIKDKTITESSVPFLWRRLSPRSLRGVIIGVLACNIMVFLMLCQPAYLRLSSLQEDKIHWEEVLRRGVSYTSPIIPTMDQLPDMIEQCRNAFVNQGVNVVSVNVERFGERREAGKGASIDYALVRLRLLGQWQGIVTSLKELEEMQGVGIHAQEVVLAEPGGEALLQIYFCTGE</sequence>
<dbReference type="eggNOG" id="ENOG502ZNDD">
    <property type="taxonomic scope" value="Bacteria"/>
</dbReference>
<proteinExistence type="predicted"/>
<reference evidence="2 3" key="1">
    <citation type="submission" date="2011-11" db="EMBL/GenBank/DDBJ databases">
        <title>The Noncontiguous Finished genome of Desulfosporosinus youngiae DSM 17734.</title>
        <authorList>
            <consortium name="US DOE Joint Genome Institute (JGI-PGF)"/>
            <person name="Lucas S."/>
            <person name="Han J."/>
            <person name="Lapidus A."/>
            <person name="Cheng J.-F."/>
            <person name="Goodwin L."/>
            <person name="Pitluck S."/>
            <person name="Peters L."/>
            <person name="Ovchinnikova G."/>
            <person name="Lu M."/>
            <person name="Land M.L."/>
            <person name="Hauser L."/>
            <person name="Pester M."/>
            <person name="Spring S."/>
            <person name="Ollivier B."/>
            <person name="Rattei T."/>
            <person name="Klenk H.-P."/>
            <person name="Wagner M."/>
            <person name="Loy A."/>
            <person name="Woyke T.J."/>
        </authorList>
    </citation>
    <scope>NUCLEOTIDE SEQUENCE [LARGE SCALE GENOMIC DNA]</scope>
    <source>
        <strain evidence="2 3">DSM 17734</strain>
    </source>
</reference>
<gene>
    <name evidence="2" type="ORF">DesyoDRAFT_0909</name>
</gene>
<dbReference type="EMBL" id="CM001441">
    <property type="protein sequence ID" value="EHQ88081.1"/>
    <property type="molecule type" value="Genomic_DNA"/>
</dbReference>
<dbReference type="HOGENOM" id="CLU_128656_0_0_9"/>
<accession>H5XSI1</accession>
<keyword evidence="1" id="KW-0812">Transmembrane</keyword>
<evidence type="ECO:0000313" key="2">
    <source>
        <dbReference type="EMBL" id="EHQ88081.1"/>
    </source>
</evidence>